<reference evidence="11" key="1">
    <citation type="submission" date="2019-05" db="EMBL/GenBank/DDBJ databases">
        <title>Metatranscriptomic reconstruction reveals RNA viruses with the potential to shape carbon cycling in soil.</title>
        <authorList>
            <person name="Starr E.P."/>
            <person name="Nuccio E."/>
            <person name="Pett-Ridge J."/>
            <person name="Banfield J.F."/>
            <person name="Firestone M.K."/>
        </authorList>
    </citation>
    <scope>NUCLEOTIDE SEQUENCE</scope>
    <source>
        <strain evidence="11">H4_Rhizo_45_scaffold_267</strain>
    </source>
</reference>
<keyword evidence="9" id="KW-0479">Metal-binding</keyword>
<dbReference type="InterPro" id="IPR007096">
    <property type="entry name" value="RNA-dir_Rpol_cat_phage"/>
</dbReference>
<dbReference type="EMBL" id="MN034766">
    <property type="protein sequence ID" value="QDH89342.1"/>
    <property type="molecule type" value="Genomic_RNA"/>
</dbReference>
<dbReference type="Pfam" id="PF03431">
    <property type="entry name" value="RNA_replicase_B"/>
    <property type="match status" value="1"/>
</dbReference>
<dbReference type="GO" id="GO:0039694">
    <property type="term" value="P:viral RNA genome replication"/>
    <property type="evidence" value="ECO:0007669"/>
    <property type="project" value="InterPro"/>
</dbReference>
<dbReference type="InterPro" id="IPR005093">
    <property type="entry name" value="RNArep_beta"/>
</dbReference>
<evidence type="ECO:0000256" key="8">
    <source>
        <dbReference type="ARBA" id="ARBA00048744"/>
    </source>
</evidence>
<keyword evidence="6" id="KW-0693">Viral RNA replication</keyword>
<comment type="catalytic activity">
    <reaction evidence="8">
        <text>RNA(n) + a ribonucleoside 5'-triphosphate = RNA(n+1) + diphosphate</text>
        <dbReference type="Rhea" id="RHEA:21248"/>
        <dbReference type="Rhea" id="RHEA-COMP:14527"/>
        <dbReference type="Rhea" id="RHEA-COMP:17342"/>
        <dbReference type="ChEBI" id="CHEBI:33019"/>
        <dbReference type="ChEBI" id="CHEBI:61557"/>
        <dbReference type="ChEBI" id="CHEBI:140395"/>
        <dbReference type="EC" id="2.7.7.48"/>
    </reaction>
</comment>
<gene>
    <name evidence="11" type="ORF">H4Rhizo45267_000003</name>
</gene>
<evidence type="ECO:0000256" key="1">
    <source>
        <dbReference type="ARBA" id="ARBA00012494"/>
    </source>
</evidence>
<dbReference type="EC" id="2.7.7.48" evidence="1"/>
<feature type="binding site" evidence="9">
    <location>
        <position position="361"/>
    </location>
    <ligand>
        <name>Mg(2+)</name>
        <dbReference type="ChEBI" id="CHEBI:18420"/>
        <label>2</label>
    </ligand>
</feature>
<dbReference type="GO" id="GO:0003968">
    <property type="term" value="F:RNA-directed RNA polymerase activity"/>
    <property type="evidence" value="ECO:0007669"/>
    <property type="project" value="UniProtKB-KW"/>
</dbReference>
<keyword evidence="5" id="KW-0547">Nucleotide-binding</keyword>
<evidence type="ECO:0000259" key="10">
    <source>
        <dbReference type="PROSITE" id="PS50522"/>
    </source>
</evidence>
<evidence type="ECO:0000256" key="3">
    <source>
        <dbReference type="ARBA" id="ARBA00022679"/>
    </source>
</evidence>
<comment type="cofactor">
    <cofactor evidence="9">
        <name>Mg(2+)</name>
        <dbReference type="ChEBI" id="CHEBI:18420"/>
    </cofactor>
    <text evidence="9">Binds 2 Mg(2+) per subunit.</text>
</comment>
<feature type="binding site" evidence="9">
    <location>
        <position position="460"/>
    </location>
    <ligand>
        <name>Mg(2+)</name>
        <dbReference type="ChEBI" id="CHEBI:18420"/>
        <label>2</label>
    </ligand>
</feature>
<keyword evidence="3" id="KW-0808">Transferase</keyword>
<feature type="domain" description="RdRp catalytic" evidence="10">
    <location>
        <begin position="346"/>
        <end position="491"/>
    </location>
</feature>
<feature type="binding site" evidence="9">
    <location>
        <position position="459"/>
    </location>
    <ligand>
        <name>Mg(2+)</name>
        <dbReference type="ChEBI" id="CHEBI:18420"/>
        <label>2</label>
    </ligand>
</feature>
<dbReference type="GO" id="GO:0000166">
    <property type="term" value="F:nucleotide binding"/>
    <property type="evidence" value="ECO:0007669"/>
    <property type="project" value="UniProtKB-KW"/>
</dbReference>
<organism evidence="11">
    <name type="scientific">Leviviridae sp</name>
    <dbReference type="NCBI Taxonomy" id="2027243"/>
    <lineage>
        <taxon>Viruses</taxon>
        <taxon>Riboviria</taxon>
        <taxon>Orthornavirae</taxon>
        <taxon>Lenarviricota</taxon>
        <taxon>Leviviricetes</taxon>
        <taxon>Norzivirales</taxon>
        <taxon>Fiersviridae</taxon>
    </lineage>
</organism>
<keyword evidence="2 11" id="KW-0696">RNA-directed RNA polymerase</keyword>
<dbReference type="PROSITE" id="PS50522">
    <property type="entry name" value="RDRP_PHAGE"/>
    <property type="match status" value="1"/>
</dbReference>
<evidence type="ECO:0000256" key="7">
    <source>
        <dbReference type="ARBA" id="ARBA00030248"/>
    </source>
</evidence>
<evidence type="ECO:0000256" key="5">
    <source>
        <dbReference type="ARBA" id="ARBA00022741"/>
    </source>
</evidence>
<keyword evidence="4" id="KW-0548">Nucleotidyltransferase</keyword>
<evidence type="ECO:0000256" key="9">
    <source>
        <dbReference type="PIRSR" id="PIRSR605093-1"/>
    </source>
</evidence>
<sequence length="669" mass="75295">MKSQLHSLLHVTQGLFKDVRAAFPSLRGLELDLENLSSNCRTRGLGFFTLDLPNLDSMLLRGLEVGRLSLEGPLSRAVSKRCKVPRFLSGLWLRVFDNCGYLKPDADVNAIAFLRQLSCLGKKIAVECSSDRIQSTLENYHDIERTLRRPSFDWGSDWVEFCETAGDHHLGDCLGFPDPNDLFYLQEKEEEVSCGPGDRALLEQVQLVADLLSDSLGYLDPLLFSEQLELDGQGIGFRHGPGAVADRVRQWEKSHFRTWPAKLEGRFPYQYCGRTANSDLEAPINHELPSRLICVPKTAKSPRLIAAEPTEHQWCQQLVLSFLSRAFRCGPVNDFVDLHDQSKSADMVLQASRTQKLATVDLSDASDRVSCWTVERIFRRNTSILTALHAARTRYIRDDISSVPGFLKTKKFASQGTATTFPVMSFIMLCVALGACIGDGPADMEKIRRLRGQVRIFGDDIIIPKYGYVRLCRVMTLLQLKINSSKSYWLGHFRESCGQDGFMGYDVTPIKPKTLVADGPASCQAVVDTSNNLHNKGYWNAADSCRALLPVFVQRNLGISGRDDAGYPGLTSFSGGDERHLVKRWNSRLHRNEVRVWTIFSPPQQEPREGFGVLLDFMSSKWNIHSPRVVSVSVRSRRTVARLSWEPSRQLTSVPLRYAPHLGTSEWRV</sequence>
<evidence type="ECO:0000256" key="4">
    <source>
        <dbReference type="ARBA" id="ARBA00022695"/>
    </source>
</evidence>
<evidence type="ECO:0000256" key="2">
    <source>
        <dbReference type="ARBA" id="ARBA00022484"/>
    </source>
</evidence>
<keyword evidence="9" id="KW-0460">Magnesium</keyword>
<name>A0A514D6X0_9VIRU</name>
<proteinExistence type="predicted"/>
<accession>A0A514D6X0</accession>
<protein>
    <recommendedName>
        <fullName evidence="1">RNA-directed RNA polymerase</fullName>
        <ecNumber evidence="1">2.7.7.48</ecNumber>
    </recommendedName>
    <alternativeName>
        <fullName evidence="7">RNA replicase beta chain</fullName>
    </alternativeName>
</protein>
<evidence type="ECO:0000256" key="6">
    <source>
        <dbReference type="ARBA" id="ARBA00022953"/>
    </source>
</evidence>
<dbReference type="GO" id="GO:0046872">
    <property type="term" value="F:metal ion binding"/>
    <property type="evidence" value="ECO:0007669"/>
    <property type="project" value="UniProtKB-KW"/>
</dbReference>
<evidence type="ECO:0000313" key="11">
    <source>
        <dbReference type="EMBL" id="QDH89342.1"/>
    </source>
</evidence>